<evidence type="ECO:0000256" key="1">
    <source>
        <dbReference type="ARBA" id="ARBA00006640"/>
    </source>
</evidence>
<dbReference type="EMBL" id="RYZI01000700">
    <property type="protein sequence ID" value="RWA03790.1"/>
    <property type="molecule type" value="Genomic_DNA"/>
</dbReference>
<evidence type="ECO:0000313" key="6">
    <source>
        <dbReference type="Proteomes" id="UP000286045"/>
    </source>
</evidence>
<protein>
    <recommendedName>
        <fullName evidence="7">Ribosomal protein S21</fullName>
    </recommendedName>
</protein>
<evidence type="ECO:0000256" key="2">
    <source>
        <dbReference type="ARBA" id="ARBA00022980"/>
    </source>
</evidence>
<reference evidence="5 6" key="1">
    <citation type="submission" date="2018-12" db="EMBL/GenBank/DDBJ databases">
        <title>Draft genome sequence of Xylaria grammica IHI A82.</title>
        <authorList>
            <person name="Buettner E."/>
            <person name="Kellner H."/>
        </authorList>
    </citation>
    <scope>NUCLEOTIDE SEQUENCE [LARGE SCALE GENOMIC DNA]</scope>
    <source>
        <strain evidence="5 6">IHI A82</strain>
    </source>
</reference>
<feature type="compositionally biased region" description="Basic and acidic residues" evidence="4">
    <location>
        <begin position="105"/>
        <end position="115"/>
    </location>
</feature>
<sequence length="151" mass="17003">MLPDFATPDSCEEEEEEEEEEALLAAENPGGGDGEEPVDFASDLDLSIADIKSGGYSGIPAPSAPRPSLRMVPRTGRTVYVKNNVDVARSFKLLAIQVAQNRLRRDSQQQKFHERGGKKRKRLESERWRKRFQKGFKATVSRVRELTAQGW</sequence>
<feature type="region of interest" description="Disordered" evidence="4">
    <location>
        <begin position="1"/>
        <end position="39"/>
    </location>
</feature>
<comment type="similarity">
    <text evidence="1">Belongs to the bacterial ribosomal protein bS21 family.</text>
</comment>
<proteinExistence type="inferred from homology"/>
<dbReference type="AlphaFoldDB" id="A0A439CNX0"/>
<accession>A0A439CNX0</accession>
<keyword evidence="2" id="KW-0689">Ribosomal protein</keyword>
<dbReference type="Proteomes" id="UP000286045">
    <property type="component" value="Unassembled WGS sequence"/>
</dbReference>
<dbReference type="GO" id="GO:0003735">
    <property type="term" value="F:structural constituent of ribosome"/>
    <property type="evidence" value="ECO:0007669"/>
    <property type="project" value="InterPro"/>
</dbReference>
<keyword evidence="6" id="KW-1185">Reference proteome</keyword>
<dbReference type="STRING" id="363999.A0A439CNX0"/>
<dbReference type="GO" id="GO:0005763">
    <property type="term" value="C:mitochondrial small ribosomal subunit"/>
    <property type="evidence" value="ECO:0007669"/>
    <property type="project" value="TreeGrafter"/>
</dbReference>
<organism evidence="5 6">
    <name type="scientific">Xylaria grammica</name>
    <dbReference type="NCBI Taxonomy" id="363999"/>
    <lineage>
        <taxon>Eukaryota</taxon>
        <taxon>Fungi</taxon>
        <taxon>Dikarya</taxon>
        <taxon>Ascomycota</taxon>
        <taxon>Pezizomycotina</taxon>
        <taxon>Sordariomycetes</taxon>
        <taxon>Xylariomycetidae</taxon>
        <taxon>Xylariales</taxon>
        <taxon>Xylariaceae</taxon>
        <taxon>Xylaria</taxon>
    </lineage>
</organism>
<evidence type="ECO:0008006" key="7">
    <source>
        <dbReference type="Google" id="ProtNLM"/>
    </source>
</evidence>
<name>A0A439CNX0_9PEZI</name>
<feature type="region of interest" description="Disordered" evidence="4">
    <location>
        <begin position="105"/>
        <end position="124"/>
    </location>
</feature>
<evidence type="ECO:0000256" key="4">
    <source>
        <dbReference type="SAM" id="MobiDB-lite"/>
    </source>
</evidence>
<comment type="caution">
    <text evidence="5">The sequence shown here is derived from an EMBL/GenBank/DDBJ whole genome shotgun (WGS) entry which is preliminary data.</text>
</comment>
<dbReference type="InterPro" id="IPR001911">
    <property type="entry name" value="Ribosomal_bS21"/>
</dbReference>
<feature type="compositionally biased region" description="Acidic residues" evidence="4">
    <location>
        <begin position="10"/>
        <end position="22"/>
    </location>
</feature>
<dbReference type="GO" id="GO:0070124">
    <property type="term" value="P:mitochondrial translational initiation"/>
    <property type="evidence" value="ECO:0007669"/>
    <property type="project" value="TreeGrafter"/>
</dbReference>
<dbReference type="Pfam" id="PF01165">
    <property type="entry name" value="Ribosomal_S21"/>
    <property type="match status" value="1"/>
</dbReference>
<keyword evidence="3" id="KW-0687">Ribonucleoprotein</keyword>
<dbReference type="PANTHER" id="PTHR41237">
    <property type="entry name" value="37S RIBOSOMAL PROTEIN MRP21, MITOCHONDRIAL"/>
    <property type="match status" value="1"/>
</dbReference>
<dbReference type="InterPro" id="IPR052837">
    <property type="entry name" value="Mitoribosomal_bS21"/>
</dbReference>
<gene>
    <name evidence="5" type="ORF">EKO27_g11314</name>
</gene>
<dbReference type="PANTHER" id="PTHR41237:SF1">
    <property type="entry name" value="SMALL RIBOSOMAL SUBUNIT PROTEIN BS21M"/>
    <property type="match status" value="1"/>
</dbReference>
<evidence type="ECO:0000313" key="5">
    <source>
        <dbReference type="EMBL" id="RWA03790.1"/>
    </source>
</evidence>
<evidence type="ECO:0000256" key="3">
    <source>
        <dbReference type="ARBA" id="ARBA00023274"/>
    </source>
</evidence>